<reference evidence="2" key="2">
    <citation type="submission" date="2021-08" db="EMBL/GenBank/DDBJ databases">
        <authorList>
            <person name="Tani A."/>
            <person name="Ola A."/>
            <person name="Ogura Y."/>
            <person name="Katsura K."/>
            <person name="Hayashi T."/>
        </authorList>
    </citation>
    <scope>NUCLEOTIDE SEQUENCE</scope>
    <source>
        <strain evidence="2">KCTC 52305</strain>
    </source>
</reference>
<feature type="transmembrane region" description="Helical" evidence="1">
    <location>
        <begin position="59"/>
        <end position="78"/>
    </location>
</feature>
<protein>
    <submittedName>
        <fullName evidence="2">Uncharacterized protein</fullName>
    </submittedName>
</protein>
<organism evidence="2 3">
    <name type="scientific">Methylobacterium crusticola</name>
    <dbReference type="NCBI Taxonomy" id="1697972"/>
    <lineage>
        <taxon>Bacteria</taxon>
        <taxon>Pseudomonadati</taxon>
        <taxon>Pseudomonadota</taxon>
        <taxon>Alphaproteobacteria</taxon>
        <taxon>Hyphomicrobiales</taxon>
        <taxon>Methylobacteriaceae</taxon>
        <taxon>Methylobacterium</taxon>
    </lineage>
</organism>
<keyword evidence="1" id="KW-0812">Transmembrane</keyword>
<feature type="transmembrane region" description="Helical" evidence="1">
    <location>
        <begin position="20"/>
        <end position="52"/>
    </location>
</feature>
<gene>
    <name evidence="2" type="ORF">OPKNFCMD_2467</name>
</gene>
<proteinExistence type="predicted"/>
<evidence type="ECO:0000313" key="3">
    <source>
        <dbReference type="Proteomes" id="UP001055167"/>
    </source>
</evidence>
<evidence type="ECO:0000256" key="1">
    <source>
        <dbReference type="SAM" id="Phobius"/>
    </source>
</evidence>
<keyword evidence="3" id="KW-1185">Reference proteome</keyword>
<comment type="caution">
    <text evidence="2">The sequence shown here is derived from an EMBL/GenBank/DDBJ whole genome shotgun (WGS) entry which is preliminary data.</text>
</comment>
<sequence length="82" mass="9238">MLTTTPWLELDRAPGWLGSTVALLGFLAFLVLAGFATLVGNALAGLTVLVVLRRGWRWPMWRAALVALPYWIVFYRLVPKPW</sequence>
<accession>A0ABQ4QXT0</accession>
<keyword evidence="1" id="KW-1133">Transmembrane helix</keyword>
<dbReference type="Proteomes" id="UP001055167">
    <property type="component" value="Unassembled WGS sequence"/>
</dbReference>
<name>A0ABQ4QXT0_9HYPH</name>
<reference evidence="2" key="1">
    <citation type="journal article" date="2021" name="Front. Microbiol.">
        <title>Comprehensive Comparative Genomics and Phenotyping of Methylobacterium Species.</title>
        <authorList>
            <person name="Alessa O."/>
            <person name="Ogura Y."/>
            <person name="Fujitani Y."/>
            <person name="Takami H."/>
            <person name="Hayashi T."/>
            <person name="Sahin N."/>
            <person name="Tani A."/>
        </authorList>
    </citation>
    <scope>NUCLEOTIDE SEQUENCE</scope>
    <source>
        <strain evidence="2">KCTC 52305</strain>
    </source>
</reference>
<dbReference type="RefSeq" id="WP_128561746.1">
    <property type="nucleotide sequence ID" value="NZ_BPQH01000007.1"/>
</dbReference>
<dbReference type="EMBL" id="BPQH01000007">
    <property type="protein sequence ID" value="GJD49734.1"/>
    <property type="molecule type" value="Genomic_DNA"/>
</dbReference>
<evidence type="ECO:0000313" key="2">
    <source>
        <dbReference type="EMBL" id="GJD49734.1"/>
    </source>
</evidence>
<keyword evidence="1" id="KW-0472">Membrane</keyword>